<keyword evidence="4 8" id="KW-0547">Nucleotide-binding</keyword>
<dbReference type="InterPro" id="IPR039430">
    <property type="entry name" value="Thymidylate_kin-like_dom"/>
</dbReference>
<evidence type="ECO:0000256" key="5">
    <source>
        <dbReference type="ARBA" id="ARBA00022777"/>
    </source>
</evidence>
<dbReference type="AlphaFoldDB" id="A0A1G2U3D2"/>
<dbReference type="SUPFAM" id="SSF52540">
    <property type="entry name" value="P-loop containing nucleoside triphosphate hydrolases"/>
    <property type="match status" value="1"/>
</dbReference>
<dbReference type="PROSITE" id="PS01331">
    <property type="entry name" value="THYMIDYLATE_KINASE"/>
    <property type="match status" value="1"/>
</dbReference>
<evidence type="ECO:0000256" key="8">
    <source>
        <dbReference type="HAMAP-Rule" id="MF_00165"/>
    </source>
</evidence>
<dbReference type="Gene3D" id="3.40.50.300">
    <property type="entry name" value="P-loop containing nucleotide triphosphate hydrolases"/>
    <property type="match status" value="1"/>
</dbReference>
<dbReference type="EMBL" id="MHWE01000019">
    <property type="protein sequence ID" value="OHB03332.1"/>
    <property type="molecule type" value="Genomic_DNA"/>
</dbReference>
<comment type="caution">
    <text evidence="10">The sequence shown here is derived from an EMBL/GenBank/DDBJ whole genome shotgun (WGS) entry which is preliminary data.</text>
</comment>
<dbReference type="HAMAP" id="MF_00165">
    <property type="entry name" value="Thymidylate_kinase"/>
    <property type="match status" value="1"/>
</dbReference>
<comment type="catalytic activity">
    <reaction evidence="7 8">
        <text>dTMP + ATP = dTDP + ADP</text>
        <dbReference type="Rhea" id="RHEA:13517"/>
        <dbReference type="ChEBI" id="CHEBI:30616"/>
        <dbReference type="ChEBI" id="CHEBI:58369"/>
        <dbReference type="ChEBI" id="CHEBI:63528"/>
        <dbReference type="ChEBI" id="CHEBI:456216"/>
        <dbReference type="EC" id="2.7.4.9"/>
    </reaction>
</comment>
<dbReference type="Pfam" id="PF02223">
    <property type="entry name" value="Thymidylate_kin"/>
    <property type="match status" value="1"/>
</dbReference>
<sequence>MPRGKFIVIDGGEGAGKTTFIRSIPELFPDRQICLVREPGGTLVGEDVRRLLFEKGPKPLTEFLLFWSARAQLMKEVVMPALDSGVHVVTDRFDSSTHAYQLVARNNPGWRTLFYEMRRICLEGYAPDVYVIFDGDPEVFLSRRHVDSTETINRFDREKLDFHRRVRRGFNEFIEQFPHDVVDAERPPDDVRKSASEIIRRVLEGTWRPA</sequence>
<keyword evidence="6 8" id="KW-0067">ATP-binding</keyword>
<evidence type="ECO:0000313" key="10">
    <source>
        <dbReference type="EMBL" id="OHB03332.1"/>
    </source>
</evidence>
<evidence type="ECO:0000256" key="3">
    <source>
        <dbReference type="ARBA" id="ARBA00022727"/>
    </source>
</evidence>
<dbReference type="InterPro" id="IPR018095">
    <property type="entry name" value="Thymidylate_kin_CS"/>
</dbReference>
<dbReference type="GO" id="GO:0005829">
    <property type="term" value="C:cytosol"/>
    <property type="evidence" value="ECO:0007669"/>
    <property type="project" value="TreeGrafter"/>
</dbReference>
<dbReference type="InterPro" id="IPR018094">
    <property type="entry name" value="Thymidylate_kinase"/>
</dbReference>
<accession>A0A1G2U3D2</accession>
<reference evidence="10 11" key="1">
    <citation type="journal article" date="2016" name="Nat. Commun.">
        <title>Thousands of microbial genomes shed light on interconnected biogeochemical processes in an aquifer system.</title>
        <authorList>
            <person name="Anantharaman K."/>
            <person name="Brown C.T."/>
            <person name="Hug L.A."/>
            <person name="Sharon I."/>
            <person name="Castelle C.J."/>
            <person name="Probst A.J."/>
            <person name="Thomas B.C."/>
            <person name="Singh A."/>
            <person name="Wilkins M.J."/>
            <person name="Karaoz U."/>
            <person name="Brodie E.L."/>
            <person name="Williams K.H."/>
            <person name="Hubbard S.S."/>
            <person name="Banfield J.F."/>
        </authorList>
    </citation>
    <scope>NUCLEOTIDE SEQUENCE [LARGE SCALE GENOMIC DNA]</scope>
</reference>
<dbReference type="GO" id="GO:0004798">
    <property type="term" value="F:dTMP kinase activity"/>
    <property type="evidence" value="ECO:0007669"/>
    <property type="project" value="UniProtKB-UniRule"/>
</dbReference>
<evidence type="ECO:0000256" key="7">
    <source>
        <dbReference type="ARBA" id="ARBA00048743"/>
    </source>
</evidence>
<evidence type="ECO:0000259" key="9">
    <source>
        <dbReference type="Pfam" id="PF02223"/>
    </source>
</evidence>
<keyword evidence="3 8" id="KW-0545">Nucleotide biosynthesis</keyword>
<dbReference type="NCBIfam" id="TIGR00041">
    <property type="entry name" value="DTMP_kinase"/>
    <property type="match status" value="1"/>
</dbReference>
<feature type="domain" description="Thymidylate kinase-like" evidence="9">
    <location>
        <begin position="9"/>
        <end position="193"/>
    </location>
</feature>
<keyword evidence="5 8" id="KW-0418">Kinase</keyword>
<keyword evidence="2 8" id="KW-0808">Transferase</keyword>
<protein>
    <recommendedName>
        <fullName evidence="8">Thymidylate kinase</fullName>
        <ecNumber evidence="8">2.7.4.9</ecNumber>
    </recommendedName>
    <alternativeName>
        <fullName evidence="8">dTMP kinase</fullName>
    </alternativeName>
</protein>
<dbReference type="GO" id="GO:0005524">
    <property type="term" value="F:ATP binding"/>
    <property type="evidence" value="ECO:0007669"/>
    <property type="project" value="UniProtKB-UniRule"/>
</dbReference>
<organism evidence="10 11">
    <name type="scientific">Candidatus Zambryskibacteria bacterium RIFCSPLOWO2_01_FULL_45_21</name>
    <dbReference type="NCBI Taxonomy" id="1802761"/>
    <lineage>
        <taxon>Bacteria</taxon>
        <taxon>Candidatus Zambryskiibacteriota</taxon>
    </lineage>
</organism>
<dbReference type="InterPro" id="IPR027417">
    <property type="entry name" value="P-loop_NTPase"/>
</dbReference>
<evidence type="ECO:0000256" key="1">
    <source>
        <dbReference type="ARBA" id="ARBA00009776"/>
    </source>
</evidence>
<dbReference type="GO" id="GO:0006233">
    <property type="term" value="P:dTDP biosynthetic process"/>
    <property type="evidence" value="ECO:0007669"/>
    <property type="project" value="InterPro"/>
</dbReference>
<dbReference type="CDD" id="cd01672">
    <property type="entry name" value="TMPK"/>
    <property type="match status" value="1"/>
</dbReference>
<dbReference type="PANTHER" id="PTHR10344:SF4">
    <property type="entry name" value="UMP-CMP KINASE 2, MITOCHONDRIAL"/>
    <property type="match status" value="1"/>
</dbReference>
<proteinExistence type="inferred from homology"/>
<dbReference type="PANTHER" id="PTHR10344">
    <property type="entry name" value="THYMIDYLATE KINASE"/>
    <property type="match status" value="1"/>
</dbReference>
<dbReference type="EC" id="2.7.4.9" evidence="8"/>
<gene>
    <name evidence="8" type="primary">tmk</name>
    <name evidence="10" type="ORF">A3B14_00265</name>
</gene>
<feature type="binding site" evidence="8">
    <location>
        <begin position="11"/>
        <end position="18"/>
    </location>
    <ligand>
        <name>ATP</name>
        <dbReference type="ChEBI" id="CHEBI:30616"/>
    </ligand>
</feature>
<evidence type="ECO:0000256" key="4">
    <source>
        <dbReference type="ARBA" id="ARBA00022741"/>
    </source>
</evidence>
<comment type="similarity">
    <text evidence="1 8">Belongs to the thymidylate kinase family.</text>
</comment>
<name>A0A1G2U3D2_9BACT</name>
<evidence type="ECO:0000256" key="6">
    <source>
        <dbReference type="ARBA" id="ARBA00022840"/>
    </source>
</evidence>
<comment type="function">
    <text evidence="8">Phosphorylation of dTMP to form dTDP in both de novo and salvage pathways of dTTP synthesis.</text>
</comment>
<evidence type="ECO:0000256" key="2">
    <source>
        <dbReference type="ARBA" id="ARBA00022679"/>
    </source>
</evidence>
<dbReference type="Proteomes" id="UP000176800">
    <property type="component" value="Unassembled WGS sequence"/>
</dbReference>
<evidence type="ECO:0000313" key="11">
    <source>
        <dbReference type="Proteomes" id="UP000176800"/>
    </source>
</evidence>
<dbReference type="GO" id="GO:0006235">
    <property type="term" value="P:dTTP biosynthetic process"/>
    <property type="evidence" value="ECO:0007669"/>
    <property type="project" value="UniProtKB-UniRule"/>
</dbReference>
<dbReference type="GO" id="GO:0006227">
    <property type="term" value="P:dUDP biosynthetic process"/>
    <property type="evidence" value="ECO:0007669"/>
    <property type="project" value="TreeGrafter"/>
</dbReference>